<accession>A0ABN2I8W3</accession>
<comment type="function">
    <text evidence="7">SbcCD cleaves DNA hairpin structures. These structures can inhibit DNA replication and are intermediates in certain DNA recombination reactions. The complex acts as a 3'-&gt;5' double strand exonuclease that can open hairpins. It also has a 5' single-strand endonuclease activity.</text>
</comment>
<gene>
    <name evidence="7" type="primary">sbcD</name>
    <name evidence="10" type="ORF">GCM10009808_17290</name>
</gene>
<dbReference type="Pfam" id="PF12320">
    <property type="entry name" value="SbcD_C"/>
    <property type="match status" value="1"/>
</dbReference>
<dbReference type="SUPFAM" id="SSF56300">
    <property type="entry name" value="Metallo-dependent phosphatases"/>
    <property type="match status" value="1"/>
</dbReference>
<evidence type="ECO:0000256" key="4">
    <source>
        <dbReference type="ARBA" id="ARBA00022722"/>
    </source>
</evidence>
<keyword evidence="11" id="KW-1185">Reference proteome</keyword>
<dbReference type="InterPro" id="IPR004593">
    <property type="entry name" value="SbcD"/>
</dbReference>
<dbReference type="InterPro" id="IPR050535">
    <property type="entry name" value="DNA_Repair-Maintenance_Comp"/>
</dbReference>
<dbReference type="InterPro" id="IPR029052">
    <property type="entry name" value="Metallo-depent_PP-like"/>
</dbReference>
<dbReference type="Gene3D" id="3.60.21.10">
    <property type="match status" value="1"/>
</dbReference>
<dbReference type="PANTHER" id="PTHR30337">
    <property type="entry name" value="COMPONENT OF ATP-DEPENDENT DSDNA EXONUCLEASE"/>
    <property type="match status" value="1"/>
</dbReference>
<comment type="similarity">
    <text evidence="1 7">Belongs to the SbcD family.</text>
</comment>
<evidence type="ECO:0000256" key="1">
    <source>
        <dbReference type="ARBA" id="ARBA00010555"/>
    </source>
</evidence>
<keyword evidence="6 7" id="KW-0269">Exonuclease</keyword>
<feature type="domain" description="Calcineurin-like phosphoesterase" evidence="8">
    <location>
        <begin position="1"/>
        <end position="216"/>
    </location>
</feature>
<keyword evidence="5 7" id="KW-0378">Hydrolase</keyword>
<comment type="caution">
    <text evidence="10">The sequence shown here is derived from an EMBL/GenBank/DDBJ whole genome shotgun (WGS) entry which is preliminary data.</text>
</comment>
<evidence type="ECO:0000259" key="9">
    <source>
        <dbReference type="Pfam" id="PF12320"/>
    </source>
</evidence>
<evidence type="ECO:0000256" key="6">
    <source>
        <dbReference type="ARBA" id="ARBA00022839"/>
    </source>
</evidence>
<dbReference type="Pfam" id="PF00149">
    <property type="entry name" value="Metallophos"/>
    <property type="match status" value="1"/>
</dbReference>
<organism evidence="10 11">
    <name type="scientific">Microbacterium sediminicola</name>
    <dbReference type="NCBI Taxonomy" id="415210"/>
    <lineage>
        <taxon>Bacteria</taxon>
        <taxon>Bacillati</taxon>
        <taxon>Actinomycetota</taxon>
        <taxon>Actinomycetes</taxon>
        <taxon>Micrococcales</taxon>
        <taxon>Microbacteriaceae</taxon>
        <taxon>Microbacterium</taxon>
    </lineage>
</organism>
<evidence type="ECO:0000313" key="10">
    <source>
        <dbReference type="EMBL" id="GAA1700255.1"/>
    </source>
</evidence>
<dbReference type="Proteomes" id="UP001501690">
    <property type="component" value="Unassembled WGS sequence"/>
</dbReference>
<evidence type="ECO:0000256" key="7">
    <source>
        <dbReference type="RuleBase" id="RU363069"/>
    </source>
</evidence>
<sequence>MRILHTSDWHIGRSFHGNSTLDALGDVLGALIDQVREHDVDVVIVAGDVFDSSAPSAGCYTLLTDTLRGLADAGATVIVTSGNHDSAARLGFQAALLRDGIHIVTDPAACATPITVSDVHGPVHLYGIPFLEPALVRAVWPEVTLRTQRDVLTHAMDLVRADMGVRGGRAVAISHCFAAGVEPTAGLERDIQQGGVDVVPLSVFDGPDYVALGHIHGRQMLSDRVRYAGAPLHYSFGEANKPRGSWLLDLDASGLQTVTWLDLPVPRPLAVLCGTLDELCEDARFSHAEDFWVRAEYTDATPQLDPMRRLQRRFPHCATVVHVPAVAPDEDRRDYRQKVRAAVRHEDLIEAFLTHVRAGEGASDEEQGVIADLVADHAVAEALA</sequence>
<feature type="domain" description="Nuclease SbcCD subunit D C-terminal" evidence="9">
    <location>
        <begin position="266"/>
        <end position="354"/>
    </location>
</feature>
<dbReference type="GO" id="GO:0004527">
    <property type="term" value="F:exonuclease activity"/>
    <property type="evidence" value="ECO:0007669"/>
    <property type="project" value="UniProtKB-KW"/>
</dbReference>
<dbReference type="RefSeq" id="WP_344071612.1">
    <property type="nucleotide sequence ID" value="NZ_BAAAPL010000002.1"/>
</dbReference>
<keyword evidence="7" id="KW-0255">Endonuclease</keyword>
<name>A0ABN2I8W3_9MICO</name>
<dbReference type="InterPro" id="IPR026843">
    <property type="entry name" value="SbcD_C"/>
</dbReference>
<comment type="subunit">
    <text evidence="2 7">Heterodimer of SbcC and SbcD.</text>
</comment>
<evidence type="ECO:0000313" key="11">
    <source>
        <dbReference type="Proteomes" id="UP001501690"/>
    </source>
</evidence>
<dbReference type="NCBIfam" id="TIGR00619">
    <property type="entry name" value="sbcd"/>
    <property type="match status" value="1"/>
</dbReference>
<protein>
    <recommendedName>
        <fullName evidence="3 7">Nuclease SbcCD subunit D</fullName>
    </recommendedName>
</protein>
<evidence type="ECO:0000259" key="8">
    <source>
        <dbReference type="Pfam" id="PF00149"/>
    </source>
</evidence>
<dbReference type="PANTHER" id="PTHR30337:SF0">
    <property type="entry name" value="NUCLEASE SBCCD SUBUNIT D"/>
    <property type="match status" value="1"/>
</dbReference>
<dbReference type="CDD" id="cd00840">
    <property type="entry name" value="MPP_Mre11_N"/>
    <property type="match status" value="1"/>
</dbReference>
<keyword evidence="7" id="KW-0235">DNA replication</keyword>
<dbReference type="InterPro" id="IPR004843">
    <property type="entry name" value="Calcineurin-like_PHP"/>
</dbReference>
<reference evidence="10 11" key="1">
    <citation type="journal article" date="2019" name="Int. J. Syst. Evol. Microbiol.">
        <title>The Global Catalogue of Microorganisms (GCM) 10K type strain sequencing project: providing services to taxonomists for standard genome sequencing and annotation.</title>
        <authorList>
            <consortium name="The Broad Institute Genomics Platform"/>
            <consortium name="The Broad Institute Genome Sequencing Center for Infectious Disease"/>
            <person name="Wu L."/>
            <person name="Ma J."/>
        </authorList>
    </citation>
    <scope>NUCLEOTIDE SEQUENCE [LARGE SCALE GENOMIC DNA]</scope>
    <source>
        <strain evidence="10 11">JCM 15577</strain>
    </source>
</reference>
<proteinExistence type="inferred from homology"/>
<keyword evidence="4 7" id="KW-0540">Nuclease</keyword>
<keyword evidence="7" id="KW-0233">DNA recombination</keyword>
<dbReference type="EMBL" id="BAAAPL010000002">
    <property type="protein sequence ID" value="GAA1700255.1"/>
    <property type="molecule type" value="Genomic_DNA"/>
</dbReference>
<evidence type="ECO:0000256" key="2">
    <source>
        <dbReference type="ARBA" id="ARBA00011322"/>
    </source>
</evidence>
<evidence type="ECO:0000256" key="5">
    <source>
        <dbReference type="ARBA" id="ARBA00022801"/>
    </source>
</evidence>
<dbReference type="InterPro" id="IPR041796">
    <property type="entry name" value="Mre11_N"/>
</dbReference>
<evidence type="ECO:0000256" key="3">
    <source>
        <dbReference type="ARBA" id="ARBA00013365"/>
    </source>
</evidence>